<dbReference type="EMBL" id="BAAAZX010000021">
    <property type="protein sequence ID" value="GAA4012832.1"/>
    <property type="molecule type" value="Genomic_DNA"/>
</dbReference>
<keyword evidence="2" id="KW-0677">Repeat</keyword>
<dbReference type="PANTHER" id="PTHR43790">
    <property type="entry name" value="CARBOHYDRATE TRANSPORT ATP-BINDING PROTEIN MG119-RELATED"/>
    <property type="match status" value="1"/>
</dbReference>
<dbReference type="CDD" id="cd03215">
    <property type="entry name" value="ABC_Carb_Monos_II"/>
    <property type="match status" value="1"/>
</dbReference>
<comment type="caution">
    <text evidence="6">The sequence shown here is derived from an EMBL/GenBank/DDBJ whole genome shotgun (WGS) entry which is preliminary data.</text>
</comment>
<keyword evidence="7" id="KW-1185">Reference proteome</keyword>
<dbReference type="GO" id="GO:0005524">
    <property type="term" value="F:ATP binding"/>
    <property type="evidence" value="ECO:0007669"/>
    <property type="project" value="UniProtKB-KW"/>
</dbReference>
<evidence type="ECO:0000313" key="6">
    <source>
        <dbReference type="EMBL" id="GAA4012832.1"/>
    </source>
</evidence>
<evidence type="ECO:0000256" key="1">
    <source>
        <dbReference type="ARBA" id="ARBA00022448"/>
    </source>
</evidence>
<dbReference type="InterPro" id="IPR003593">
    <property type="entry name" value="AAA+_ATPase"/>
</dbReference>
<gene>
    <name evidence="6" type="ORF">GCM10022232_63670</name>
</gene>
<dbReference type="Proteomes" id="UP001500456">
    <property type="component" value="Unassembled WGS sequence"/>
</dbReference>
<dbReference type="InterPro" id="IPR050107">
    <property type="entry name" value="ABC_carbohydrate_import_ATPase"/>
</dbReference>
<proteinExistence type="predicted"/>
<dbReference type="Pfam" id="PF00005">
    <property type="entry name" value="ABC_tran"/>
    <property type="match status" value="2"/>
</dbReference>
<dbReference type="InterPro" id="IPR027417">
    <property type="entry name" value="P-loop_NTPase"/>
</dbReference>
<evidence type="ECO:0000256" key="4">
    <source>
        <dbReference type="ARBA" id="ARBA00022840"/>
    </source>
</evidence>
<dbReference type="Gene3D" id="3.40.50.300">
    <property type="entry name" value="P-loop containing nucleotide triphosphate hydrolases"/>
    <property type="match status" value="2"/>
</dbReference>
<evidence type="ECO:0000256" key="2">
    <source>
        <dbReference type="ARBA" id="ARBA00022737"/>
    </source>
</evidence>
<dbReference type="PROSITE" id="PS00211">
    <property type="entry name" value="ABC_TRANSPORTER_1"/>
    <property type="match status" value="1"/>
</dbReference>
<protein>
    <submittedName>
        <fullName evidence="6">Sugar ABC transporter ATP-binding protein</fullName>
    </submittedName>
</protein>
<feature type="domain" description="ABC transporter" evidence="5">
    <location>
        <begin position="254"/>
        <end position="497"/>
    </location>
</feature>
<dbReference type="PANTHER" id="PTHR43790:SF9">
    <property type="entry name" value="GALACTOFURANOSE TRANSPORTER ATP-BINDING PROTEIN YTFR"/>
    <property type="match status" value="1"/>
</dbReference>
<reference evidence="7" key="1">
    <citation type="journal article" date="2019" name="Int. J. Syst. Evol. Microbiol.">
        <title>The Global Catalogue of Microorganisms (GCM) 10K type strain sequencing project: providing services to taxonomists for standard genome sequencing and annotation.</title>
        <authorList>
            <consortium name="The Broad Institute Genomics Platform"/>
            <consortium name="The Broad Institute Genome Sequencing Center for Infectious Disease"/>
            <person name="Wu L."/>
            <person name="Ma J."/>
        </authorList>
    </citation>
    <scope>NUCLEOTIDE SEQUENCE [LARGE SCALE GENOMIC DNA]</scope>
    <source>
        <strain evidence="7">JCM 16924</strain>
    </source>
</reference>
<dbReference type="RefSeq" id="WP_345568043.1">
    <property type="nucleotide sequence ID" value="NZ_BAAAZX010000021.1"/>
</dbReference>
<evidence type="ECO:0000313" key="7">
    <source>
        <dbReference type="Proteomes" id="UP001500456"/>
    </source>
</evidence>
<dbReference type="InterPro" id="IPR003439">
    <property type="entry name" value="ABC_transporter-like_ATP-bd"/>
</dbReference>
<dbReference type="PROSITE" id="PS50893">
    <property type="entry name" value="ABC_TRANSPORTER_2"/>
    <property type="match status" value="2"/>
</dbReference>
<keyword evidence="1" id="KW-0813">Transport</keyword>
<sequence>MTKLVLQGLSKTFQGQRALHAVDFEITPGEIHCLLGQNGSGKSTLIKILAGYHAPDPACGPATVDGRPFELGSAAAAHEAGLRFIHQDLALIDDLSVVDNLALGGSYQGRFWLSDRRERRRAQSILSEYGVDLDAGRPLASLGAAQQTMTAIVRALHGSDVEKGVLVLDEPTASLTAKDKDHLFAMLRDVKSRGGTILYVTHRLSEVFELADRVSVLHDGRHVATRDVAGLDHDRLVELILGRPLEQLYPVAPTPGTDVALEIRDLRGGLLKDFSSTVHVGEKVGIVGVAGSGAEQVLPLVFGAEKKKSGEVRLMGEPVEPRSPKDSVRLGLAYVPGDTKRLGGISDWTLRENITLPKIAGRGPLRWLGKRQESADATPFLDQVEVKPRDPEALLSFLSGGNKQKVMIARWLRCGSKVFLLEDPTAGVDVGAKSAIYAALNQVAAEGAAVLMVTSDLEEACGVCDRVIVIRDGRVAATLSDERLSVDAVLGEMLRSGEPSAERATHV</sequence>
<evidence type="ECO:0000256" key="3">
    <source>
        <dbReference type="ARBA" id="ARBA00022741"/>
    </source>
</evidence>
<name>A0ABP7SK21_9ACTN</name>
<keyword evidence="4 6" id="KW-0067">ATP-binding</keyword>
<accession>A0ABP7SK21</accession>
<evidence type="ECO:0000259" key="5">
    <source>
        <dbReference type="PROSITE" id="PS50893"/>
    </source>
</evidence>
<dbReference type="SMART" id="SM00382">
    <property type="entry name" value="AAA"/>
    <property type="match status" value="2"/>
</dbReference>
<organism evidence="6 7">
    <name type="scientific">Streptomyces plumbiresistens</name>
    <dbReference type="NCBI Taxonomy" id="511811"/>
    <lineage>
        <taxon>Bacteria</taxon>
        <taxon>Bacillati</taxon>
        <taxon>Actinomycetota</taxon>
        <taxon>Actinomycetes</taxon>
        <taxon>Kitasatosporales</taxon>
        <taxon>Streptomycetaceae</taxon>
        <taxon>Streptomyces</taxon>
    </lineage>
</organism>
<dbReference type="SUPFAM" id="SSF52540">
    <property type="entry name" value="P-loop containing nucleoside triphosphate hydrolases"/>
    <property type="match status" value="2"/>
</dbReference>
<keyword evidence="3" id="KW-0547">Nucleotide-binding</keyword>
<feature type="domain" description="ABC transporter" evidence="5">
    <location>
        <begin position="4"/>
        <end position="244"/>
    </location>
</feature>
<dbReference type="InterPro" id="IPR017871">
    <property type="entry name" value="ABC_transporter-like_CS"/>
</dbReference>
<dbReference type="CDD" id="cd03216">
    <property type="entry name" value="ABC_Carb_Monos_I"/>
    <property type="match status" value="1"/>
</dbReference>